<dbReference type="GO" id="GO:0032259">
    <property type="term" value="P:methylation"/>
    <property type="evidence" value="ECO:0007669"/>
    <property type="project" value="UniProtKB-KW"/>
</dbReference>
<evidence type="ECO:0000256" key="4">
    <source>
        <dbReference type="ARBA" id="ARBA00022691"/>
    </source>
</evidence>
<comment type="caution">
    <text evidence="9">The sequence shown here is derived from an EMBL/GenBank/DDBJ whole genome shotgun (WGS) entry which is preliminary data.</text>
</comment>
<dbReference type="EC" id="2.1.1.-" evidence="6"/>
<dbReference type="Proteomes" id="UP000785679">
    <property type="component" value="Unassembled WGS sequence"/>
</dbReference>
<dbReference type="PANTHER" id="PTHR12315">
    <property type="entry name" value="BICOID-INTERACTING PROTEIN RELATED"/>
    <property type="match status" value="1"/>
</dbReference>
<keyword evidence="4 5" id="KW-0949">S-adenosyl-L-methionine</keyword>
<gene>
    <name evidence="9" type="ORF">FGO68_gene281</name>
</gene>
<evidence type="ECO:0000256" key="3">
    <source>
        <dbReference type="ARBA" id="ARBA00022679"/>
    </source>
</evidence>
<evidence type="ECO:0000259" key="8">
    <source>
        <dbReference type="PROSITE" id="PS51515"/>
    </source>
</evidence>
<evidence type="ECO:0000256" key="2">
    <source>
        <dbReference type="ARBA" id="ARBA00022603"/>
    </source>
</evidence>
<dbReference type="EMBL" id="RRYP01009841">
    <property type="protein sequence ID" value="TNV78789.1"/>
    <property type="molecule type" value="Genomic_DNA"/>
</dbReference>
<dbReference type="InterPro" id="IPR029063">
    <property type="entry name" value="SAM-dependent_MTases_sf"/>
</dbReference>
<feature type="domain" description="Bin3-type SAM" evidence="8">
    <location>
        <begin position="63"/>
        <end position="353"/>
    </location>
</feature>
<dbReference type="InterPro" id="IPR010675">
    <property type="entry name" value="Bin3_C"/>
</dbReference>
<dbReference type="Pfam" id="PF06859">
    <property type="entry name" value="Bin3"/>
    <property type="match status" value="1"/>
</dbReference>
<dbReference type="Gene3D" id="3.40.50.150">
    <property type="entry name" value="Vaccinia Virus protein VP39"/>
    <property type="match status" value="1"/>
</dbReference>
<organism evidence="9 10">
    <name type="scientific">Halteria grandinella</name>
    <dbReference type="NCBI Taxonomy" id="5974"/>
    <lineage>
        <taxon>Eukaryota</taxon>
        <taxon>Sar</taxon>
        <taxon>Alveolata</taxon>
        <taxon>Ciliophora</taxon>
        <taxon>Intramacronucleata</taxon>
        <taxon>Spirotrichea</taxon>
        <taxon>Stichotrichia</taxon>
        <taxon>Sporadotrichida</taxon>
        <taxon>Halteriidae</taxon>
        <taxon>Halteria</taxon>
    </lineage>
</organism>
<keyword evidence="2 6" id="KW-0489">Methyltransferase</keyword>
<dbReference type="SUPFAM" id="SSF53335">
    <property type="entry name" value="S-adenosyl-L-methionine-dependent methyltransferases"/>
    <property type="match status" value="1"/>
</dbReference>
<sequence>MNSKLIGEQEKTLEEFSQNNKAFYEQFKKEAFLTELKREIKFKQSFGNKDKHLKKTLNEKWQDKRLIQLQNVWLKDKKILDIGSSNGIVDLLIAIRHQPKLIVGVDIDHRQVRNAIDNMQKAINDSEQMQMLLQHAQKGAEDQEMVAAYEADKKRLRAEKEQKLKELLQRVDQLPLSLQLSIQGELNNLMRDPAHFIEVLQEEKSLKCSEKDLKTFLYGKVCFRTENYLASPSTLEKFDVIFCLSTIKYVHLNFGDQGLKALFLKAYGQLEEHGLFVIDPQPWKSYKKKKKLSDRTLENFNQIKLKPNLFKEYLESIGFKLLTTLSATPKTGGAGEQSELESKPLIVYQKIGGSKKK</sequence>
<dbReference type="PROSITE" id="PS51515">
    <property type="entry name" value="BIN3_SAM"/>
    <property type="match status" value="1"/>
</dbReference>
<evidence type="ECO:0000313" key="9">
    <source>
        <dbReference type="EMBL" id="TNV78789.1"/>
    </source>
</evidence>
<dbReference type="GO" id="GO:0040031">
    <property type="term" value="P:snRNA modification"/>
    <property type="evidence" value="ECO:0007669"/>
    <property type="project" value="TreeGrafter"/>
</dbReference>
<dbReference type="CDD" id="cd02440">
    <property type="entry name" value="AdoMet_MTases"/>
    <property type="match status" value="1"/>
</dbReference>
<name>A0A8J8NR34_HALGN</name>
<evidence type="ECO:0000256" key="5">
    <source>
        <dbReference type="PROSITE-ProRule" id="PRU00848"/>
    </source>
</evidence>
<accession>A0A8J8NR34</accession>
<protein>
    <recommendedName>
        <fullName evidence="6">RNA methyltransferase</fullName>
        <ecNumber evidence="6">2.1.1.-</ecNumber>
    </recommendedName>
</protein>
<dbReference type="InterPro" id="IPR039772">
    <property type="entry name" value="Bin3-like"/>
</dbReference>
<dbReference type="PANTHER" id="PTHR12315:SF0">
    <property type="entry name" value="7SK SNRNA METHYLPHOSPHATE CAPPING ENZYME"/>
    <property type="match status" value="1"/>
</dbReference>
<dbReference type="GO" id="GO:0008171">
    <property type="term" value="F:O-methyltransferase activity"/>
    <property type="evidence" value="ECO:0007669"/>
    <property type="project" value="UniProtKB-UniRule"/>
</dbReference>
<keyword evidence="10" id="KW-1185">Reference proteome</keyword>
<feature type="coiled-coil region" evidence="7">
    <location>
        <begin position="109"/>
        <end position="170"/>
    </location>
</feature>
<proteinExistence type="inferred from homology"/>
<keyword evidence="7" id="KW-0175">Coiled coil</keyword>
<comment type="similarity">
    <text evidence="1 6">Belongs to the methyltransferase superfamily.</text>
</comment>
<dbReference type="GO" id="GO:0008173">
    <property type="term" value="F:RNA methyltransferase activity"/>
    <property type="evidence" value="ECO:0007669"/>
    <property type="project" value="UniProtKB-UniRule"/>
</dbReference>
<evidence type="ECO:0000256" key="7">
    <source>
        <dbReference type="SAM" id="Coils"/>
    </source>
</evidence>
<evidence type="ECO:0000256" key="6">
    <source>
        <dbReference type="RuleBase" id="RU367087"/>
    </source>
</evidence>
<dbReference type="GO" id="GO:0017069">
    <property type="term" value="F:snRNA binding"/>
    <property type="evidence" value="ECO:0007669"/>
    <property type="project" value="TreeGrafter"/>
</dbReference>
<dbReference type="InterPro" id="IPR024160">
    <property type="entry name" value="BIN3_SAM-bd_dom"/>
</dbReference>
<evidence type="ECO:0000313" key="10">
    <source>
        <dbReference type="Proteomes" id="UP000785679"/>
    </source>
</evidence>
<dbReference type="AlphaFoldDB" id="A0A8J8NR34"/>
<evidence type="ECO:0000256" key="1">
    <source>
        <dbReference type="ARBA" id="ARBA00008361"/>
    </source>
</evidence>
<dbReference type="OrthoDB" id="439784at2759"/>
<keyword evidence="3 6" id="KW-0808">Transferase</keyword>
<reference evidence="9" key="1">
    <citation type="submission" date="2019-06" db="EMBL/GenBank/DDBJ databases">
        <authorList>
            <person name="Zheng W."/>
        </authorList>
    </citation>
    <scope>NUCLEOTIDE SEQUENCE</scope>
    <source>
        <strain evidence="9">QDHG01</strain>
    </source>
</reference>